<accession>A0A6J7JX01</accession>
<sequence length="90" mass="10136">MRSLRKASKLNEDALAIIKLQDQKLPWIQLQKFLDADSLPIAPQLLIVLKSIRLNARHISPVSFKDVIIVGSTPRVLKVFPQTFGTHVLP</sequence>
<gene>
    <name evidence="1" type="ORF">UFOPK3772_01320</name>
</gene>
<dbReference type="EMBL" id="CAFBNE010000035">
    <property type="protein sequence ID" value="CAB4947391.1"/>
    <property type="molecule type" value="Genomic_DNA"/>
</dbReference>
<reference evidence="1" key="1">
    <citation type="submission" date="2020-05" db="EMBL/GenBank/DDBJ databases">
        <authorList>
            <person name="Chiriac C."/>
            <person name="Salcher M."/>
            <person name="Ghai R."/>
            <person name="Kavagutti S V."/>
        </authorList>
    </citation>
    <scope>NUCLEOTIDE SEQUENCE</scope>
</reference>
<protein>
    <submittedName>
        <fullName evidence="1">Unannotated protein</fullName>
    </submittedName>
</protein>
<evidence type="ECO:0000313" key="1">
    <source>
        <dbReference type="EMBL" id="CAB4947391.1"/>
    </source>
</evidence>
<name>A0A6J7JX01_9ZZZZ</name>
<dbReference type="AlphaFoldDB" id="A0A6J7JX01"/>
<organism evidence="1">
    <name type="scientific">freshwater metagenome</name>
    <dbReference type="NCBI Taxonomy" id="449393"/>
    <lineage>
        <taxon>unclassified sequences</taxon>
        <taxon>metagenomes</taxon>
        <taxon>ecological metagenomes</taxon>
    </lineage>
</organism>
<proteinExistence type="predicted"/>